<comment type="similarity">
    <text evidence="2 5">Belongs to the proline oxidase family.</text>
</comment>
<protein>
    <recommendedName>
        <fullName evidence="5">Proline dehydrogenase</fullName>
        <ecNumber evidence="5">1.5.5.2</ecNumber>
    </recommendedName>
</protein>
<dbReference type="GO" id="GO:0004657">
    <property type="term" value="F:proline dehydrogenase activity"/>
    <property type="evidence" value="ECO:0007669"/>
    <property type="project" value="UniProtKB-EC"/>
</dbReference>
<dbReference type="Pfam" id="PF01619">
    <property type="entry name" value="Pro_dh"/>
    <property type="match status" value="1"/>
</dbReference>
<dbReference type="InterPro" id="IPR029041">
    <property type="entry name" value="FAD-linked_oxidoreductase-like"/>
</dbReference>
<evidence type="ECO:0000256" key="1">
    <source>
        <dbReference type="ARBA" id="ARBA00004739"/>
    </source>
</evidence>
<evidence type="ECO:0000256" key="4">
    <source>
        <dbReference type="ARBA" id="ARBA00023062"/>
    </source>
</evidence>
<dbReference type="Proteomes" id="UP001153737">
    <property type="component" value="Chromosome 2"/>
</dbReference>
<dbReference type="Gene3D" id="3.20.20.220">
    <property type="match status" value="2"/>
</dbReference>
<evidence type="ECO:0000313" key="8">
    <source>
        <dbReference type="Proteomes" id="UP001153737"/>
    </source>
</evidence>
<evidence type="ECO:0000313" key="7">
    <source>
        <dbReference type="EMBL" id="CAH1155305.1"/>
    </source>
</evidence>
<gene>
    <name evidence="7" type="ORF">PHAECO_LOCUS6070</name>
</gene>
<keyword evidence="8" id="KW-1185">Reference proteome</keyword>
<dbReference type="InterPro" id="IPR002872">
    <property type="entry name" value="Proline_DH_dom"/>
</dbReference>
<comment type="catalytic activity">
    <reaction evidence="5">
        <text>L-proline + a quinone = (S)-1-pyrroline-5-carboxylate + a quinol + H(+)</text>
        <dbReference type="Rhea" id="RHEA:23784"/>
        <dbReference type="ChEBI" id="CHEBI:15378"/>
        <dbReference type="ChEBI" id="CHEBI:17388"/>
        <dbReference type="ChEBI" id="CHEBI:24646"/>
        <dbReference type="ChEBI" id="CHEBI:60039"/>
        <dbReference type="ChEBI" id="CHEBI:132124"/>
        <dbReference type="EC" id="1.5.5.2"/>
    </reaction>
</comment>
<dbReference type="OrthoDB" id="5464at2759"/>
<proteinExistence type="inferred from homology"/>
<comment type="cofactor">
    <cofactor evidence="5">
        <name>FAD</name>
        <dbReference type="ChEBI" id="CHEBI:57692"/>
    </cofactor>
</comment>
<evidence type="ECO:0000256" key="2">
    <source>
        <dbReference type="ARBA" id="ARBA00005869"/>
    </source>
</evidence>
<dbReference type="GO" id="GO:0010133">
    <property type="term" value="P:L-proline catabolic process to L-glutamate"/>
    <property type="evidence" value="ECO:0007669"/>
    <property type="project" value="TreeGrafter"/>
</dbReference>
<dbReference type="EMBL" id="OU896708">
    <property type="protein sequence ID" value="CAH1155305.1"/>
    <property type="molecule type" value="Genomic_DNA"/>
</dbReference>
<dbReference type="AlphaFoldDB" id="A0A9P0GM42"/>
<dbReference type="FunFam" id="3.20.20.220:FF:000012">
    <property type="entry name" value="Proline dehydrogenase"/>
    <property type="match status" value="1"/>
</dbReference>
<name>A0A9P0GM42_PHACE</name>
<comment type="pathway">
    <text evidence="1">Amino-acid degradation; L-proline degradation into L-glutamate; L-glutamate from L-proline: step 1/2.</text>
</comment>
<dbReference type="SUPFAM" id="SSF51730">
    <property type="entry name" value="FAD-linked oxidoreductase"/>
    <property type="match status" value="1"/>
</dbReference>
<reference evidence="7" key="1">
    <citation type="submission" date="2022-01" db="EMBL/GenBank/DDBJ databases">
        <authorList>
            <person name="King R."/>
        </authorList>
    </citation>
    <scope>NUCLEOTIDE SEQUENCE</scope>
</reference>
<dbReference type="GO" id="GO:0005739">
    <property type="term" value="C:mitochondrion"/>
    <property type="evidence" value="ECO:0007669"/>
    <property type="project" value="TreeGrafter"/>
</dbReference>
<evidence type="ECO:0000256" key="3">
    <source>
        <dbReference type="ARBA" id="ARBA00023002"/>
    </source>
</evidence>
<evidence type="ECO:0000259" key="6">
    <source>
        <dbReference type="Pfam" id="PF01619"/>
    </source>
</evidence>
<sequence length="625" mass="71743">MAFLRTVVRCSVHRKYGLLIDPLQSSSFAKVNLNQTVLKSSAASSTLVDDPSQTVQNPTPKDPLDISFQDAKAAFKSKTNLELIRAYVVYTLCSFETLVTHNMKLMKLAKSILGEKLFIQLMKATFYGHFVAGEDQYKIRPKLERLRSFGVKPILDYSVEEDISQEEAEKREVEASVPEAGDTQIDGALKQYHVEKTFADRRYKVQSARTYFYLNEATCERNMETFIRCLEAIADFQKASPGATYGTGITAIKLTALGRPQLLLQLSEVIIKARQYMTEIVGGEGNVLSHHLKHEDLEAKFDKIQDKESLRKFLKQVTYDRHGVLHLFPWSGIIDDNQELSTTFRVPDLKSGRMIRLITQLTPKEEEMFRNMIRRMNTIVKAAQEMDVRIMVDAEQTYFQPAITRITLEFMRKYNKEKAIVFNTYQCYLRNALTEVSTDLEQAKRQNFYFGAKLVRGAYLEQERARAAAMGYPDPTNPTFDATTDMYHSTLSECLRRIKDFKNKGEDKKIAIMVASHNEDTVRFAIEKMKECDIEPADKVICFGQLLAMCDYITFPLGQSGYSAYKYIPYGPVNEVLPYLSRRAHENKGVLKKIQKEKSLLAREIMRRMFTGQIWYTPKGNYVPV</sequence>
<keyword evidence="3 5" id="KW-0560">Oxidoreductase</keyword>
<accession>A0A9P0GM42</accession>
<feature type="domain" description="Proline dehydrogenase" evidence="6">
    <location>
        <begin position="216"/>
        <end position="594"/>
    </location>
</feature>
<comment type="function">
    <text evidence="5">Converts proline to delta-1-pyrroline-5-carboxylate.</text>
</comment>
<dbReference type="PANTHER" id="PTHR13914">
    <property type="entry name" value="PROLINE OXIDASE"/>
    <property type="match status" value="1"/>
</dbReference>
<reference evidence="7" key="2">
    <citation type="submission" date="2022-10" db="EMBL/GenBank/DDBJ databases">
        <authorList>
            <consortium name="ENA_rothamsted_submissions"/>
            <consortium name="culmorum"/>
            <person name="King R."/>
        </authorList>
    </citation>
    <scope>NUCLEOTIDE SEQUENCE</scope>
</reference>
<keyword evidence="5" id="KW-0285">Flavoprotein</keyword>
<dbReference type="InterPro" id="IPR015659">
    <property type="entry name" value="Proline_oxidase"/>
</dbReference>
<keyword evidence="4 5" id="KW-0642">Proline metabolism</keyword>
<keyword evidence="5" id="KW-0274">FAD</keyword>
<dbReference type="PANTHER" id="PTHR13914:SF0">
    <property type="entry name" value="PROLINE DEHYDROGENASE 1, MITOCHONDRIAL"/>
    <property type="match status" value="1"/>
</dbReference>
<dbReference type="GO" id="GO:0071949">
    <property type="term" value="F:FAD binding"/>
    <property type="evidence" value="ECO:0007669"/>
    <property type="project" value="TreeGrafter"/>
</dbReference>
<organism evidence="7 8">
    <name type="scientific">Phaedon cochleariae</name>
    <name type="common">Mustard beetle</name>
    <dbReference type="NCBI Taxonomy" id="80249"/>
    <lineage>
        <taxon>Eukaryota</taxon>
        <taxon>Metazoa</taxon>
        <taxon>Ecdysozoa</taxon>
        <taxon>Arthropoda</taxon>
        <taxon>Hexapoda</taxon>
        <taxon>Insecta</taxon>
        <taxon>Pterygota</taxon>
        <taxon>Neoptera</taxon>
        <taxon>Endopterygota</taxon>
        <taxon>Coleoptera</taxon>
        <taxon>Polyphaga</taxon>
        <taxon>Cucujiformia</taxon>
        <taxon>Chrysomeloidea</taxon>
        <taxon>Chrysomelidae</taxon>
        <taxon>Chrysomelinae</taxon>
        <taxon>Chrysomelini</taxon>
        <taxon>Phaedon</taxon>
    </lineage>
</organism>
<dbReference type="EC" id="1.5.5.2" evidence="5"/>
<evidence type="ECO:0000256" key="5">
    <source>
        <dbReference type="RuleBase" id="RU364054"/>
    </source>
</evidence>